<feature type="compositionally biased region" description="Polar residues" evidence="1">
    <location>
        <begin position="1"/>
        <end position="14"/>
    </location>
</feature>
<dbReference type="RefSeq" id="WP_209764102.1">
    <property type="nucleotide sequence ID" value="NZ_JAGINP010000002.1"/>
</dbReference>
<protein>
    <submittedName>
        <fullName evidence="2">Uncharacterized protein</fullName>
    </submittedName>
</protein>
<evidence type="ECO:0000256" key="1">
    <source>
        <dbReference type="SAM" id="MobiDB-lite"/>
    </source>
</evidence>
<evidence type="ECO:0000313" key="3">
    <source>
        <dbReference type="Proteomes" id="UP000781958"/>
    </source>
</evidence>
<proteinExistence type="predicted"/>
<comment type="caution">
    <text evidence="2">The sequence shown here is derived from an EMBL/GenBank/DDBJ whole genome shotgun (WGS) entry which is preliminary data.</text>
</comment>
<sequence length="319" mass="34373">MNISDASPLASGSAQRLVPSSSSSQSLSATGTAVQASKEAGVKDSVSLSPLASSLHDESLTAFNALSSETRTQLSSLVDSGALSGEDVHNALKQRVKEARRSAYSATFRMAHNDNADLFFNENTNRGDFQNALRATTEKRAELMKKLSALDGAGQGSSADYANLSQQLVASDANPKLLRDRSGMKRYIMDPFGGVDFEDSRLNTTRKEVDAVYKLKAAGVDLSAIDRGVRALGERDAASIIAERADLPHATTVAKDREFSLNDALVQPIRVPPMKEGADMVGDRASILAANPELRRDLEKSAGISEEMSRYMKEVRVRY</sequence>
<feature type="region of interest" description="Disordered" evidence="1">
    <location>
        <begin position="1"/>
        <end position="41"/>
    </location>
</feature>
<organism evidence="2 3">
    <name type="scientific">Azospirillum rugosum</name>
    <dbReference type="NCBI Taxonomy" id="416170"/>
    <lineage>
        <taxon>Bacteria</taxon>
        <taxon>Pseudomonadati</taxon>
        <taxon>Pseudomonadota</taxon>
        <taxon>Alphaproteobacteria</taxon>
        <taxon>Rhodospirillales</taxon>
        <taxon>Azospirillaceae</taxon>
        <taxon>Azospirillum</taxon>
    </lineage>
</organism>
<gene>
    <name evidence="2" type="ORF">J2851_000719</name>
</gene>
<keyword evidence="3" id="KW-1185">Reference proteome</keyword>
<name>A0ABS4SG82_9PROT</name>
<reference evidence="2 3" key="1">
    <citation type="submission" date="2021-03" db="EMBL/GenBank/DDBJ databases">
        <title>Genomic Encyclopedia of Type Strains, Phase III (KMG-III): the genomes of soil and plant-associated and newly described type strains.</title>
        <authorList>
            <person name="Whitman W."/>
        </authorList>
    </citation>
    <scope>NUCLEOTIDE SEQUENCE [LARGE SCALE GENOMIC DNA]</scope>
    <source>
        <strain evidence="2 3">IMMIB AFH-6</strain>
    </source>
</reference>
<accession>A0ABS4SG82</accession>
<dbReference type="Proteomes" id="UP000781958">
    <property type="component" value="Unassembled WGS sequence"/>
</dbReference>
<dbReference type="EMBL" id="JAGINP010000002">
    <property type="protein sequence ID" value="MBP2290977.1"/>
    <property type="molecule type" value="Genomic_DNA"/>
</dbReference>
<evidence type="ECO:0000313" key="2">
    <source>
        <dbReference type="EMBL" id="MBP2290977.1"/>
    </source>
</evidence>